<evidence type="ECO:0000256" key="1">
    <source>
        <dbReference type="ARBA" id="ARBA00005322"/>
    </source>
</evidence>
<evidence type="ECO:0000256" key="3">
    <source>
        <dbReference type="ARBA" id="ARBA00022491"/>
    </source>
</evidence>
<dbReference type="OrthoDB" id="1767600at2"/>
<keyword evidence="9" id="KW-1185">Reference proteome</keyword>
<name>A0A7C8LK75_9FIRM</name>
<evidence type="ECO:0000256" key="5">
    <source>
        <dbReference type="ARBA" id="ARBA00023015"/>
    </source>
</evidence>
<evidence type="ECO:0000313" key="9">
    <source>
        <dbReference type="Proteomes" id="UP000483018"/>
    </source>
</evidence>
<evidence type="ECO:0000256" key="2">
    <source>
        <dbReference type="ARBA" id="ARBA00017823"/>
    </source>
</evidence>
<keyword evidence="8" id="KW-0282">Flagellum</keyword>
<dbReference type="SUPFAM" id="SSF101498">
    <property type="entry name" value="Anti-sigma factor FlgM"/>
    <property type="match status" value="1"/>
</dbReference>
<gene>
    <name evidence="8" type="primary">flgM</name>
    <name evidence="8" type="ORF">GND95_05535</name>
</gene>
<dbReference type="GO" id="GO:0045892">
    <property type="term" value="P:negative regulation of DNA-templated transcription"/>
    <property type="evidence" value="ECO:0007669"/>
    <property type="project" value="InterPro"/>
</dbReference>
<dbReference type="RefSeq" id="WP_158739855.1">
    <property type="nucleotide sequence ID" value="NZ_JAFBEP010000001.1"/>
</dbReference>
<dbReference type="Proteomes" id="UP000483018">
    <property type="component" value="Unassembled WGS sequence"/>
</dbReference>
<proteinExistence type="inferred from homology"/>
<keyword evidence="6" id="KW-0804">Transcription</keyword>
<comment type="similarity">
    <text evidence="1">Belongs to the FlgM family.</text>
</comment>
<evidence type="ECO:0000256" key="4">
    <source>
        <dbReference type="ARBA" id="ARBA00022795"/>
    </source>
</evidence>
<dbReference type="NCBIfam" id="TIGR03824">
    <property type="entry name" value="FlgM_jcvi"/>
    <property type="match status" value="1"/>
</dbReference>
<evidence type="ECO:0000256" key="6">
    <source>
        <dbReference type="ARBA" id="ARBA00023163"/>
    </source>
</evidence>
<protein>
    <recommendedName>
        <fullName evidence="2">Negative regulator of flagellin synthesis</fullName>
    </recommendedName>
</protein>
<keyword evidence="8" id="KW-0966">Cell projection</keyword>
<evidence type="ECO:0000259" key="7">
    <source>
        <dbReference type="Pfam" id="PF04316"/>
    </source>
</evidence>
<dbReference type="AlphaFoldDB" id="A0A7C8LK75"/>
<accession>A0A7C8LK75</accession>
<feature type="domain" description="Anti-sigma-28 factor FlgM C-terminal" evidence="7">
    <location>
        <begin position="31"/>
        <end position="85"/>
    </location>
</feature>
<comment type="caution">
    <text evidence="8">The sequence shown here is derived from an EMBL/GenBank/DDBJ whole genome shotgun (WGS) entry which is preliminary data.</text>
</comment>
<keyword evidence="8" id="KW-0969">Cilium</keyword>
<keyword evidence="5" id="KW-0805">Transcription regulation</keyword>
<keyword evidence="3" id="KW-0678">Repressor</keyword>
<dbReference type="InterPro" id="IPR031316">
    <property type="entry name" value="FlgM_C"/>
</dbReference>
<dbReference type="GO" id="GO:0044781">
    <property type="term" value="P:bacterial-type flagellum organization"/>
    <property type="evidence" value="ECO:0007669"/>
    <property type="project" value="UniProtKB-KW"/>
</dbReference>
<evidence type="ECO:0000313" key="8">
    <source>
        <dbReference type="EMBL" id="KAE9635608.1"/>
    </source>
</evidence>
<dbReference type="InterPro" id="IPR007412">
    <property type="entry name" value="FlgM"/>
</dbReference>
<reference evidence="8 9" key="1">
    <citation type="submission" date="2019-12" db="EMBL/GenBank/DDBJ databases">
        <title>Defluviitalea raffinosedens, isolated from a biogas fermenter, genome sequencing and characterization.</title>
        <authorList>
            <person name="Rettenmaier R."/>
            <person name="Schneider M."/>
            <person name="Neuhaus K."/>
            <person name="Liebl W."/>
            <person name="Zverlov V."/>
        </authorList>
    </citation>
    <scope>NUCLEOTIDE SEQUENCE [LARGE SCALE GENOMIC DNA]</scope>
    <source>
        <strain evidence="8 9">249c-K6</strain>
    </source>
</reference>
<dbReference type="EMBL" id="WSLF01000003">
    <property type="protein sequence ID" value="KAE9635608.1"/>
    <property type="molecule type" value="Genomic_DNA"/>
</dbReference>
<dbReference type="Pfam" id="PF04316">
    <property type="entry name" value="FlgM"/>
    <property type="match status" value="1"/>
</dbReference>
<organism evidence="8 9">
    <name type="scientific">Defluviitalea raffinosedens</name>
    <dbReference type="NCBI Taxonomy" id="1450156"/>
    <lineage>
        <taxon>Bacteria</taxon>
        <taxon>Bacillati</taxon>
        <taxon>Bacillota</taxon>
        <taxon>Clostridia</taxon>
        <taxon>Lachnospirales</taxon>
        <taxon>Defluviitaleaceae</taxon>
        <taxon>Defluviitalea</taxon>
    </lineage>
</organism>
<dbReference type="InterPro" id="IPR035890">
    <property type="entry name" value="Anti-sigma-28_factor_FlgM_sf"/>
</dbReference>
<keyword evidence="4" id="KW-1005">Bacterial flagellum biogenesis</keyword>
<sequence length="92" mass="10516">MKITRVNQVLEVYNTNRLQKTEKTNKTMGKDVFALSKEGRDFQIALSALSKVPDIRQEKVQEIKEKLQSGNYNVSAQELADKIVESAFDQKI</sequence>